<dbReference type="Proteomes" id="UP000053766">
    <property type="component" value="Unassembled WGS sequence"/>
</dbReference>
<gene>
    <name evidence="1" type="ORF">DICVIV_05018</name>
</gene>
<accession>A0A0D8XW22</accession>
<dbReference type="AlphaFoldDB" id="A0A0D8XW22"/>
<dbReference type="PANTHER" id="PTHR16166">
    <property type="entry name" value="VACUOLAR PROTEIN SORTING-ASSOCIATED PROTEIN VPS13"/>
    <property type="match status" value="1"/>
</dbReference>
<dbReference type="GO" id="GO:0006623">
    <property type="term" value="P:protein targeting to vacuole"/>
    <property type="evidence" value="ECO:0007669"/>
    <property type="project" value="TreeGrafter"/>
</dbReference>
<dbReference type="OrthoDB" id="272810at2759"/>
<evidence type="ECO:0000313" key="1">
    <source>
        <dbReference type="EMBL" id="KJH48828.1"/>
    </source>
</evidence>
<evidence type="ECO:0000313" key="2">
    <source>
        <dbReference type="Proteomes" id="UP000053766"/>
    </source>
</evidence>
<reference evidence="2" key="2">
    <citation type="journal article" date="2016" name="Sci. Rep.">
        <title>Dictyocaulus viviparus genome, variome and transcriptome elucidate lungworm biology and support future intervention.</title>
        <authorList>
            <person name="McNulty S.N."/>
            <person name="Strube C."/>
            <person name="Rosa B.A."/>
            <person name="Martin J.C."/>
            <person name="Tyagi R."/>
            <person name="Choi Y.J."/>
            <person name="Wang Q."/>
            <person name="Hallsworth Pepin K."/>
            <person name="Zhang X."/>
            <person name="Ozersky P."/>
            <person name="Wilson R.K."/>
            <person name="Sternberg P.W."/>
            <person name="Gasser R.B."/>
            <person name="Mitreva M."/>
        </authorList>
    </citation>
    <scope>NUCLEOTIDE SEQUENCE [LARGE SCALE GENOMIC DNA]</scope>
    <source>
        <strain evidence="2">HannoverDv2000</strain>
    </source>
</reference>
<dbReference type="InterPro" id="IPR026847">
    <property type="entry name" value="VPS13"/>
</dbReference>
<dbReference type="EMBL" id="KN716254">
    <property type="protein sequence ID" value="KJH48828.1"/>
    <property type="molecule type" value="Genomic_DNA"/>
</dbReference>
<dbReference type="GO" id="GO:0045053">
    <property type="term" value="P:protein retention in Golgi apparatus"/>
    <property type="evidence" value="ECO:0007669"/>
    <property type="project" value="TreeGrafter"/>
</dbReference>
<name>A0A0D8XW22_DICVI</name>
<protein>
    <submittedName>
        <fullName evidence="1">Uncharacterized protein</fullName>
    </submittedName>
</protein>
<dbReference type="GO" id="GO:0007005">
    <property type="term" value="P:mitochondrion organization"/>
    <property type="evidence" value="ECO:0007669"/>
    <property type="project" value="TreeGrafter"/>
</dbReference>
<dbReference type="STRING" id="29172.A0A0D8XW22"/>
<keyword evidence="2" id="KW-1185">Reference proteome</keyword>
<sequence>MFRDADETPRFIRVEIILNSAVFCVTFTDAEYYPSPIRIENHSDVYENKSHVYDPTIPGIGPQLVYENHVYLQLAASFNNSTTIRHTDECELVLETMQKGKVMLNKQNKIDANGNVEFSHIHCSNANQLWIICKDGCIENVGMSYRSRVRVDGHLLCQGFSDMAVTYHTPNIILSKRKDSNDEDISSQIWRIQRQRPGSGTLDVECLHSGPTLVVRITDRENSTQSLSSTISEAVTSVALDINVTMKSGIGISLINGSHEELIYARFGGIMIAAQHLEDTYQLTASVDVIQIDNQLLNSDTWQVLSCQPELFGSDDEGNASWSNGSLPPVTHGKARPALKLEMNCTPKKHYDAFDCFRLKLCDLDVHLDELLLWKLVQFVQASDAASSVQEKTLSMPPNIDLERPDPFRSRRWYFGTLDLEMGHIALSVVTVSKSALPLKCRQLKQQFNVKLISFEKAAVCLPPFRQFHYFETSSFLLESLQKFYFAELQKQTLNIIVTLDAFGNPQGLVTDLKDSFQGLFIEGDLHRFVAGLGYGVSNSISKLASSAASGVGALTFDQEHEAKRRHNIVRSHSTTSTPLSHLYSGVKGLGVGVLGGMTAIFTNTIAESRKSGIVAV</sequence>
<reference evidence="1 2" key="1">
    <citation type="submission" date="2013-11" db="EMBL/GenBank/DDBJ databases">
        <title>Draft genome of the bovine lungworm Dictyocaulus viviparus.</title>
        <authorList>
            <person name="Mitreva M."/>
        </authorList>
    </citation>
    <scope>NUCLEOTIDE SEQUENCE [LARGE SCALE GENOMIC DNA]</scope>
    <source>
        <strain evidence="1 2">HannoverDv2000</strain>
    </source>
</reference>
<proteinExistence type="predicted"/>
<organism evidence="1 2">
    <name type="scientific">Dictyocaulus viviparus</name>
    <name type="common">Bovine lungworm</name>
    <dbReference type="NCBI Taxonomy" id="29172"/>
    <lineage>
        <taxon>Eukaryota</taxon>
        <taxon>Metazoa</taxon>
        <taxon>Ecdysozoa</taxon>
        <taxon>Nematoda</taxon>
        <taxon>Chromadorea</taxon>
        <taxon>Rhabditida</taxon>
        <taxon>Rhabditina</taxon>
        <taxon>Rhabditomorpha</taxon>
        <taxon>Strongyloidea</taxon>
        <taxon>Metastrongylidae</taxon>
        <taxon>Dictyocaulus</taxon>
    </lineage>
</organism>
<dbReference type="PANTHER" id="PTHR16166:SF141">
    <property type="entry name" value="INTERMEMBRANE LIPID TRANSFER PROTEIN VPS13D"/>
    <property type="match status" value="1"/>
</dbReference>